<gene>
    <name evidence="1" type="ORF">MC378_00820</name>
</gene>
<sequence>MNKYIDNLNQTSFADLKTKLERWERLVTEGASVDILVEEVNDITTNCPFQCLKRNTGHFYRARKNEGRNFFNNIEDVWYPREEFVKEVGRANRSGESKMYISQLPRTTLFEMQLKKGDNVTISKIGIKADSELNVQFISSAEKNSKVVKDEILFNMGLNENGVKNYHTIHKFLSDEFTKPDKKWYPLSTAITETITSYEESDGLLYPSMQSKNDLNIVLKKESADGKLELISSVCFEVIAENLNGSLTIKDIAATSLIDKETGELLWNDSLRVDKVWNESERFGMSKINVGS</sequence>
<name>A0A9X1VKA2_9FLAO</name>
<proteinExistence type="predicted"/>
<protein>
    <recommendedName>
        <fullName evidence="3">RES domain-containing protein</fullName>
    </recommendedName>
</protein>
<keyword evidence="2" id="KW-1185">Reference proteome</keyword>
<evidence type="ECO:0000313" key="1">
    <source>
        <dbReference type="EMBL" id="MCI2227687.1"/>
    </source>
</evidence>
<dbReference type="RefSeq" id="WP_242176809.1">
    <property type="nucleotide sequence ID" value="NZ_JAKQYM010000001.1"/>
</dbReference>
<dbReference type="Proteomes" id="UP001139369">
    <property type="component" value="Unassembled WGS sequence"/>
</dbReference>
<accession>A0A9X1VKA2</accession>
<evidence type="ECO:0000313" key="2">
    <source>
        <dbReference type="Proteomes" id="UP001139369"/>
    </source>
</evidence>
<dbReference type="EMBL" id="JAKQYM010000001">
    <property type="protein sequence ID" value="MCI2227687.1"/>
    <property type="molecule type" value="Genomic_DNA"/>
</dbReference>
<comment type="caution">
    <text evidence="1">The sequence shown here is derived from an EMBL/GenBank/DDBJ whole genome shotgun (WGS) entry which is preliminary data.</text>
</comment>
<evidence type="ECO:0008006" key="3">
    <source>
        <dbReference type="Google" id="ProtNLM"/>
    </source>
</evidence>
<organism evidence="1 2">
    <name type="scientific">Polaribacter marinus</name>
    <dbReference type="NCBI Taxonomy" id="2916838"/>
    <lineage>
        <taxon>Bacteria</taxon>
        <taxon>Pseudomonadati</taxon>
        <taxon>Bacteroidota</taxon>
        <taxon>Flavobacteriia</taxon>
        <taxon>Flavobacteriales</taxon>
        <taxon>Flavobacteriaceae</taxon>
    </lineage>
</organism>
<dbReference type="AlphaFoldDB" id="A0A9X1VKA2"/>
<reference evidence="1" key="1">
    <citation type="submission" date="2022-02" db="EMBL/GenBank/DDBJ databases">
        <title>Polaribacter sp. MSW13, isolated from seawater.</title>
        <authorList>
            <person name="Kristyanto S."/>
            <person name="Jung J."/>
            <person name="Jeon C.O."/>
        </authorList>
    </citation>
    <scope>NUCLEOTIDE SEQUENCE</scope>
    <source>
        <strain evidence="1">MSW13</strain>
    </source>
</reference>